<dbReference type="SUPFAM" id="SSF56091">
    <property type="entry name" value="DNA ligase/mRNA capping enzyme, catalytic domain"/>
    <property type="match status" value="1"/>
</dbReference>
<dbReference type="EMBL" id="JADGJD010000097">
    <property type="protein sequence ID" value="KAJ3055079.1"/>
    <property type="molecule type" value="Genomic_DNA"/>
</dbReference>
<name>A0AAD5X8I2_9FUNG</name>
<organism evidence="2 3">
    <name type="scientific">Rhizophlyctis rosea</name>
    <dbReference type="NCBI Taxonomy" id="64517"/>
    <lineage>
        <taxon>Eukaryota</taxon>
        <taxon>Fungi</taxon>
        <taxon>Fungi incertae sedis</taxon>
        <taxon>Chytridiomycota</taxon>
        <taxon>Chytridiomycota incertae sedis</taxon>
        <taxon>Chytridiomycetes</taxon>
        <taxon>Rhizophlyctidales</taxon>
        <taxon>Rhizophlyctidaceae</taxon>
        <taxon>Rhizophlyctis</taxon>
    </lineage>
</organism>
<evidence type="ECO:0000259" key="1">
    <source>
        <dbReference type="Pfam" id="PF09414"/>
    </source>
</evidence>
<protein>
    <recommendedName>
        <fullName evidence="1">RNA ligase domain-containing protein</fullName>
    </recommendedName>
</protein>
<proteinExistence type="predicted"/>
<dbReference type="Pfam" id="PF09414">
    <property type="entry name" value="RNA_ligase"/>
    <property type="match status" value="1"/>
</dbReference>
<evidence type="ECO:0000313" key="3">
    <source>
        <dbReference type="Proteomes" id="UP001212841"/>
    </source>
</evidence>
<reference evidence="2" key="1">
    <citation type="submission" date="2020-05" db="EMBL/GenBank/DDBJ databases">
        <title>Phylogenomic resolution of chytrid fungi.</title>
        <authorList>
            <person name="Stajich J.E."/>
            <person name="Amses K."/>
            <person name="Simmons R."/>
            <person name="Seto K."/>
            <person name="Myers J."/>
            <person name="Bonds A."/>
            <person name="Quandt C.A."/>
            <person name="Barry K."/>
            <person name="Liu P."/>
            <person name="Grigoriev I."/>
            <person name="Longcore J.E."/>
            <person name="James T.Y."/>
        </authorList>
    </citation>
    <scope>NUCLEOTIDE SEQUENCE</scope>
    <source>
        <strain evidence="2">JEL0318</strain>
    </source>
</reference>
<sequence>MVSVEQPLPLGEAVRSLASVQTISHIHHHPDADRLDIVSVRGWQVVVLRGAYDAGDKIIFIEIDSQCPKDAIWAAPLAPKHYRVSTIKLRGELSQGFIVPLSVLPTSQFPDPANLPDDTDVTETLGITKHVPIPQKQAREINQSQQQQTPTIPFPKDLIPKTDEPRIQSFPRLLDEICGLPYYISVKYDGSSSTYFIDPSTHQFTVCSRNTVVTLPPGVTLKSVQLTKTTTIKDADNYWKPAILSDLPTKLATLYPHIALQAEVYGPGIQKNPLNVPHVKMAVFNAFNLTTHRYLDYTDLKRICHDLGVEMCEVVEEGDSFAVKDTATLIQMAKGKYRGTNTHREGIVVRPQMETRSRVYRDKKVTRLSFKAINNDFLLKGGS</sequence>
<dbReference type="Pfam" id="PF21189">
    <property type="entry name" value="PHA02142"/>
    <property type="match status" value="1"/>
</dbReference>
<dbReference type="Gene3D" id="3.30.470.30">
    <property type="entry name" value="DNA ligase/mRNA capping enzyme"/>
    <property type="match status" value="1"/>
</dbReference>
<dbReference type="InterPro" id="IPR021122">
    <property type="entry name" value="RNA_ligase_dom_REL/Rnl2"/>
</dbReference>
<dbReference type="AlphaFoldDB" id="A0AAD5X8I2"/>
<gene>
    <name evidence="2" type="ORF">HK097_011569</name>
</gene>
<keyword evidence="3" id="KW-1185">Reference proteome</keyword>
<accession>A0AAD5X8I2</accession>
<feature type="domain" description="RNA ligase" evidence="1">
    <location>
        <begin position="181"/>
        <end position="372"/>
    </location>
</feature>
<evidence type="ECO:0000313" key="2">
    <source>
        <dbReference type="EMBL" id="KAJ3055079.1"/>
    </source>
</evidence>
<dbReference type="Proteomes" id="UP001212841">
    <property type="component" value="Unassembled WGS sequence"/>
</dbReference>
<comment type="caution">
    <text evidence="2">The sequence shown here is derived from an EMBL/GenBank/DDBJ whole genome shotgun (WGS) entry which is preliminary data.</text>
</comment>